<evidence type="ECO:0000313" key="3">
    <source>
        <dbReference type="EnsemblPlants" id="PAC:32953984.CDS.1"/>
    </source>
</evidence>
<feature type="chain" id="PRO_5036043033" description="Secreted protein" evidence="1">
    <location>
        <begin position="28"/>
        <end position="86"/>
    </location>
</feature>
<dbReference type="AlphaFoldDB" id="A0A2K1KJA0"/>
<name>A0A2K1KJA0_PHYPA</name>
<keyword evidence="1" id="KW-0732">Signal</keyword>
<reference evidence="2 4" key="2">
    <citation type="journal article" date="2018" name="Plant J.">
        <title>The Physcomitrella patens chromosome-scale assembly reveals moss genome structure and evolution.</title>
        <authorList>
            <person name="Lang D."/>
            <person name="Ullrich K.K."/>
            <person name="Murat F."/>
            <person name="Fuchs J."/>
            <person name="Jenkins J."/>
            <person name="Haas F.B."/>
            <person name="Piednoel M."/>
            <person name="Gundlach H."/>
            <person name="Van Bel M."/>
            <person name="Meyberg R."/>
            <person name="Vives C."/>
            <person name="Morata J."/>
            <person name="Symeonidi A."/>
            <person name="Hiss M."/>
            <person name="Muchero W."/>
            <person name="Kamisugi Y."/>
            <person name="Saleh O."/>
            <person name="Blanc G."/>
            <person name="Decker E.L."/>
            <person name="van Gessel N."/>
            <person name="Grimwood J."/>
            <person name="Hayes R.D."/>
            <person name="Graham S.W."/>
            <person name="Gunter L.E."/>
            <person name="McDaniel S.F."/>
            <person name="Hoernstein S.N.W."/>
            <person name="Larsson A."/>
            <person name="Li F.W."/>
            <person name="Perroud P.F."/>
            <person name="Phillips J."/>
            <person name="Ranjan P."/>
            <person name="Rokshar D.S."/>
            <person name="Rothfels C.J."/>
            <person name="Schneider L."/>
            <person name="Shu S."/>
            <person name="Stevenson D.W."/>
            <person name="Thummler F."/>
            <person name="Tillich M."/>
            <person name="Villarreal Aguilar J.C."/>
            <person name="Widiez T."/>
            <person name="Wong G.K."/>
            <person name="Wymore A."/>
            <person name="Zhang Y."/>
            <person name="Zimmer A.D."/>
            <person name="Quatrano R.S."/>
            <person name="Mayer K.F.X."/>
            <person name="Goodstein D."/>
            <person name="Casacuberta J.M."/>
            <person name="Vandepoele K."/>
            <person name="Reski R."/>
            <person name="Cuming A.C."/>
            <person name="Tuskan G.A."/>
            <person name="Maumus F."/>
            <person name="Salse J."/>
            <person name="Schmutz J."/>
            <person name="Rensing S.A."/>
        </authorList>
    </citation>
    <scope>NUCLEOTIDE SEQUENCE [LARGE SCALE GENOMIC DNA]</scope>
    <source>
        <strain evidence="3 4">cv. Gransden 2004</strain>
    </source>
</reference>
<reference evidence="3" key="3">
    <citation type="submission" date="2020-12" db="UniProtKB">
        <authorList>
            <consortium name="EnsemblPlants"/>
        </authorList>
    </citation>
    <scope>IDENTIFICATION</scope>
</reference>
<dbReference type="Proteomes" id="UP000006727">
    <property type="component" value="Chromosome 5"/>
</dbReference>
<evidence type="ECO:0008006" key="5">
    <source>
        <dbReference type="Google" id="ProtNLM"/>
    </source>
</evidence>
<keyword evidence="4" id="KW-1185">Reference proteome</keyword>
<proteinExistence type="predicted"/>
<dbReference type="EnsemblPlants" id="Pp3c5_11069V3.1">
    <property type="protein sequence ID" value="PAC:32953984.CDS.1"/>
    <property type="gene ID" value="Pp3c5_11069"/>
</dbReference>
<sequence>MPTPRHLALFWWSIALFWWSRIRLVDSLSECLLVRSLVKLYATSAVLRRQRFYVGRPKAGLFSYTGIRNEKKRKEKKQGCCNRCSQ</sequence>
<evidence type="ECO:0000256" key="1">
    <source>
        <dbReference type="SAM" id="SignalP"/>
    </source>
</evidence>
<organism evidence="2">
    <name type="scientific">Physcomitrium patens</name>
    <name type="common">Spreading-leaved earth moss</name>
    <name type="synonym">Physcomitrella patens</name>
    <dbReference type="NCBI Taxonomy" id="3218"/>
    <lineage>
        <taxon>Eukaryota</taxon>
        <taxon>Viridiplantae</taxon>
        <taxon>Streptophyta</taxon>
        <taxon>Embryophyta</taxon>
        <taxon>Bryophyta</taxon>
        <taxon>Bryophytina</taxon>
        <taxon>Bryopsida</taxon>
        <taxon>Funariidae</taxon>
        <taxon>Funariales</taxon>
        <taxon>Funariaceae</taxon>
        <taxon>Physcomitrium</taxon>
    </lineage>
</organism>
<evidence type="ECO:0000313" key="2">
    <source>
        <dbReference type="EMBL" id="PNR53843.1"/>
    </source>
</evidence>
<accession>A0A2K1KJA0</accession>
<dbReference type="EMBL" id="ABEU02000005">
    <property type="protein sequence ID" value="PNR53843.1"/>
    <property type="molecule type" value="Genomic_DNA"/>
</dbReference>
<gene>
    <name evidence="2" type="ORF">PHYPA_007518</name>
</gene>
<dbReference type="Gramene" id="Pp3c5_11069V3.1">
    <property type="protein sequence ID" value="PAC:32953984.CDS.1"/>
    <property type="gene ID" value="Pp3c5_11069"/>
</dbReference>
<protein>
    <recommendedName>
        <fullName evidence="5">Secreted protein</fullName>
    </recommendedName>
</protein>
<feature type="signal peptide" evidence="1">
    <location>
        <begin position="1"/>
        <end position="27"/>
    </location>
</feature>
<reference evidence="2 4" key="1">
    <citation type="journal article" date="2008" name="Science">
        <title>The Physcomitrella genome reveals evolutionary insights into the conquest of land by plants.</title>
        <authorList>
            <person name="Rensing S."/>
            <person name="Lang D."/>
            <person name="Zimmer A."/>
            <person name="Terry A."/>
            <person name="Salamov A."/>
            <person name="Shapiro H."/>
            <person name="Nishiyama T."/>
            <person name="Perroud P.-F."/>
            <person name="Lindquist E."/>
            <person name="Kamisugi Y."/>
            <person name="Tanahashi T."/>
            <person name="Sakakibara K."/>
            <person name="Fujita T."/>
            <person name="Oishi K."/>
            <person name="Shin-I T."/>
            <person name="Kuroki Y."/>
            <person name="Toyoda A."/>
            <person name="Suzuki Y."/>
            <person name="Hashimoto A."/>
            <person name="Yamaguchi K."/>
            <person name="Sugano A."/>
            <person name="Kohara Y."/>
            <person name="Fujiyama A."/>
            <person name="Anterola A."/>
            <person name="Aoki S."/>
            <person name="Ashton N."/>
            <person name="Barbazuk W.B."/>
            <person name="Barker E."/>
            <person name="Bennetzen J."/>
            <person name="Bezanilla M."/>
            <person name="Blankenship R."/>
            <person name="Cho S.H."/>
            <person name="Dutcher S."/>
            <person name="Estelle M."/>
            <person name="Fawcett J.A."/>
            <person name="Gundlach H."/>
            <person name="Hanada K."/>
            <person name="Heyl A."/>
            <person name="Hicks K.A."/>
            <person name="Hugh J."/>
            <person name="Lohr M."/>
            <person name="Mayer K."/>
            <person name="Melkozernov A."/>
            <person name="Murata T."/>
            <person name="Nelson D."/>
            <person name="Pils B."/>
            <person name="Prigge M."/>
            <person name="Reiss B."/>
            <person name="Renner T."/>
            <person name="Rombauts S."/>
            <person name="Rushton P."/>
            <person name="Sanderfoot A."/>
            <person name="Schween G."/>
            <person name="Shiu S.-H."/>
            <person name="Stueber K."/>
            <person name="Theodoulou F.L."/>
            <person name="Tu H."/>
            <person name="Van de Peer Y."/>
            <person name="Verrier P.J."/>
            <person name="Waters E."/>
            <person name="Wood A."/>
            <person name="Yang L."/>
            <person name="Cove D."/>
            <person name="Cuming A."/>
            <person name="Hasebe M."/>
            <person name="Lucas S."/>
            <person name="Mishler D.B."/>
            <person name="Reski R."/>
            <person name="Grigoriev I."/>
            <person name="Quatrano R.S."/>
            <person name="Boore J.L."/>
        </authorList>
    </citation>
    <scope>NUCLEOTIDE SEQUENCE [LARGE SCALE GENOMIC DNA]</scope>
    <source>
        <strain evidence="3 4">cv. Gransden 2004</strain>
    </source>
</reference>
<dbReference type="InParanoid" id="A0A2K1KJA0"/>
<evidence type="ECO:0000313" key="4">
    <source>
        <dbReference type="Proteomes" id="UP000006727"/>
    </source>
</evidence>